<dbReference type="GO" id="GO:0016887">
    <property type="term" value="F:ATP hydrolysis activity"/>
    <property type="evidence" value="ECO:0007669"/>
    <property type="project" value="InterPro"/>
</dbReference>
<dbReference type="SMART" id="SM00382">
    <property type="entry name" value="AAA"/>
    <property type="match status" value="1"/>
</dbReference>
<protein>
    <submittedName>
        <fullName evidence="4">Mg-chelatase subunit ChlI</fullName>
        <ecNumber evidence="4">6.6.1.1</ecNumber>
    </submittedName>
</protein>
<dbReference type="HOGENOM" id="CLU_016684_6_0_7"/>
<dbReference type="InterPro" id="IPR052989">
    <property type="entry name" value="Mg-chelatase_DI-like"/>
</dbReference>
<keyword evidence="4" id="KW-0436">Ligase</keyword>
<dbReference type="EC" id="6.6.1.1" evidence="4"/>
<dbReference type="Pfam" id="PF07728">
    <property type="entry name" value="AAA_5"/>
    <property type="match status" value="1"/>
</dbReference>
<dbReference type="InterPro" id="IPR011704">
    <property type="entry name" value="ATPase_dyneun-rel_AAA"/>
</dbReference>
<feature type="compositionally biased region" description="Polar residues" evidence="2">
    <location>
        <begin position="297"/>
        <end position="322"/>
    </location>
</feature>
<dbReference type="AlphaFoldDB" id="I4CEQ4"/>
<dbReference type="EMBL" id="CP003360">
    <property type="protein sequence ID" value="AFM28045.1"/>
    <property type="molecule type" value="Genomic_DNA"/>
</dbReference>
<dbReference type="OrthoDB" id="9775079at2"/>
<dbReference type="InterPro" id="IPR002035">
    <property type="entry name" value="VWF_A"/>
</dbReference>
<dbReference type="Gene3D" id="1.10.8.80">
    <property type="entry name" value="Magnesium chelatase subunit I, C-Terminal domain"/>
    <property type="match status" value="1"/>
</dbReference>
<dbReference type="InterPro" id="IPR027417">
    <property type="entry name" value="P-loop_NTPase"/>
</dbReference>
<dbReference type="PATRIC" id="fig|706587.4.peg.6149"/>
<evidence type="ECO:0000256" key="1">
    <source>
        <dbReference type="ARBA" id="ARBA00005799"/>
    </source>
</evidence>
<dbReference type="PANTHER" id="PTHR35023">
    <property type="entry name" value="CHELATASE-RELATED"/>
    <property type="match status" value="1"/>
</dbReference>
<feature type="compositionally biased region" description="Basic and acidic residues" evidence="2">
    <location>
        <begin position="336"/>
        <end position="348"/>
    </location>
</feature>
<feature type="compositionally biased region" description="Basic and acidic residues" evidence="2">
    <location>
        <begin position="282"/>
        <end position="295"/>
    </location>
</feature>
<dbReference type="SUPFAM" id="SSF53300">
    <property type="entry name" value="vWA-like"/>
    <property type="match status" value="1"/>
</dbReference>
<reference evidence="5" key="1">
    <citation type="submission" date="2012-06" db="EMBL/GenBank/DDBJ databases">
        <title>Complete sequence of chromosome of Desulfomonile tiedjei DSM 6799.</title>
        <authorList>
            <person name="Lucas S."/>
            <person name="Copeland A."/>
            <person name="Lapidus A."/>
            <person name="Glavina del Rio T."/>
            <person name="Dalin E."/>
            <person name="Tice H."/>
            <person name="Bruce D."/>
            <person name="Goodwin L."/>
            <person name="Pitluck S."/>
            <person name="Peters L."/>
            <person name="Ovchinnikova G."/>
            <person name="Zeytun A."/>
            <person name="Lu M."/>
            <person name="Kyrpides N."/>
            <person name="Mavromatis K."/>
            <person name="Ivanova N."/>
            <person name="Brettin T."/>
            <person name="Detter J.C."/>
            <person name="Han C."/>
            <person name="Larimer F."/>
            <person name="Land M."/>
            <person name="Hauser L."/>
            <person name="Markowitz V."/>
            <person name="Cheng J.-F."/>
            <person name="Hugenholtz P."/>
            <person name="Woyke T."/>
            <person name="Wu D."/>
            <person name="Spring S."/>
            <person name="Schroeder M."/>
            <person name="Brambilla E."/>
            <person name="Klenk H.-P."/>
            <person name="Eisen J.A."/>
        </authorList>
    </citation>
    <scope>NUCLEOTIDE SEQUENCE [LARGE SCALE GENOMIC DNA]</scope>
    <source>
        <strain evidence="5">ATCC 49306 / DSM 6799 / DCB-1</strain>
    </source>
</reference>
<comment type="similarity">
    <text evidence="1">Belongs to the Mg-chelatase subunits D/I family.</text>
</comment>
<dbReference type="PANTHER" id="PTHR35023:SF1">
    <property type="entry name" value="MG-PROTOPORPHYRIN IX CHELATASE"/>
    <property type="match status" value="1"/>
</dbReference>
<evidence type="ECO:0000256" key="2">
    <source>
        <dbReference type="SAM" id="MobiDB-lite"/>
    </source>
</evidence>
<dbReference type="InterPro" id="IPR041628">
    <property type="entry name" value="ChlI/MoxR_AAA_lid"/>
</dbReference>
<evidence type="ECO:0000259" key="3">
    <source>
        <dbReference type="PROSITE" id="PS50234"/>
    </source>
</evidence>
<feature type="domain" description="VWFA" evidence="3">
    <location>
        <begin position="437"/>
        <end position="620"/>
    </location>
</feature>
<dbReference type="RefSeq" id="WP_014813144.1">
    <property type="nucleotide sequence ID" value="NC_018025.1"/>
</dbReference>
<dbReference type="eggNOG" id="COG1239">
    <property type="taxonomic scope" value="Bacteria"/>
</dbReference>
<organism evidence="4 5">
    <name type="scientific">Desulfomonile tiedjei (strain ATCC 49306 / DSM 6799 / DCB-1)</name>
    <dbReference type="NCBI Taxonomy" id="706587"/>
    <lineage>
        <taxon>Bacteria</taxon>
        <taxon>Pseudomonadati</taxon>
        <taxon>Thermodesulfobacteriota</taxon>
        <taxon>Desulfomonilia</taxon>
        <taxon>Desulfomonilales</taxon>
        <taxon>Desulfomonilaceae</taxon>
        <taxon>Desulfomonile</taxon>
    </lineage>
</organism>
<dbReference type="Pfam" id="PF17863">
    <property type="entry name" value="AAA_lid_2"/>
    <property type="match status" value="1"/>
</dbReference>
<gene>
    <name evidence="4" type="ordered locus">Desti_5460</name>
</gene>
<dbReference type="InterPro" id="IPR003593">
    <property type="entry name" value="AAA+_ATPase"/>
</dbReference>
<dbReference type="Gene3D" id="3.40.50.300">
    <property type="entry name" value="P-loop containing nucleotide triphosphate hydrolases"/>
    <property type="match status" value="1"/>
</dbReference>
<evidence type="ECO:0000313" key="5">
    <source>
        <dbReference type="Proteomes" id="UP000006055"/>
    </source>
</evidence>
<accession>I4CEQ4</accession>
<proteinExistence type="inferred from homology"/>
<dbReference type="Pfam" id="PF13519">
    <property type="entry name" value="VWA_2"/>
    <property type="match status" value="1"/>
</dbReference>
<feature type="region of interest" description="Disordered" evidence="2">
    <location>
        <begin position="280"/>
        <end position="348"/>
    </location>
</feature>
<name>I4CEQ4_DESTA</name>
<sequence length="622" mass="70018">MGFSDFVGHEDARLALTLNAIEPLCGGVLFAGEKGSGKTTLARLFKRLLPERTPFVTLPLNVTEDALVGTIDIETTIRTGKKVIQRGLLSRAHGGILFVDDVNLLSPESVSLVLEVSGRGANFVEREGLSERHDADFMLIATMDPQEAFLSPHFIDRFGMCVLWESLWDKKDRTSVVKRAVANRFNLDGPNTLADEALRNRIQNSRRFLKQVTVSEGVWEYIAQRCLENAVSGHRAELFLYYATKAYAAYRGDKKANTSHVDAVAPLVLVHRRRNVLPPEEETTHEHNHEDKENEQQPESNDTQSEQQQGCDEMPQTDNAESSAPDDNDEFTPDTSPRETALREEVFDTGETFRTKRLSFRKDRLKRMSAGRRTKTRSKDKGGRYVRSILRAEDDVAIDATIRAAAPYQSLRNRDNMLVIHDRDLRYKQREKKTGHLVIFAVDGSGSMGAQKRMVETKGAIQSLLMDCYQKRDKVAMLVFRKEKAEIVLPPTSSVEHASRRLKEIPTGGKTPLGSGLMEAYNLIKRYAKKAPETRFLLVIITDGRANHSLSGLPVQEEVMRISQLLSEIPGTDYIVVDTEDKSKFMKADFAVPLADRLNASYYTIDDLKADYLVDLVKQEKG</sequence>
<dbReference type="CDD" id="cd00009">
    <property type="entry name" value="AAA"/>
    <property type="match status" value="1"/>
</dbReference>
<dbReference type="GO" id="GO:0016851">
    <property type="term" value="F:magnesium chelatase activity"/>
    <property type="evidence" value="ECO:0007669"/>
    <property type="project" value="UniProtKB-EC"/>
</dbReference>
<dbReference type="Proteomes" id="UP000006055">
    <property type="component" value="Chromosome"/>
</dbReference>
<dbReference type="InterPro" id="IPR041702">
    <property type="entry name" value="BchD/ChlD_VWA"/>
</dbReference>
<dbReference type="SUPFAM" id="SSF52540">
    <property type="entry name" value="P-loop containing nucleoside triphosphate hydrolases"/>
    <property type="match status" value="1"/>
</dbReference>
<evidence type="ECO:0000313" key="4">
    <source>
        <dbReference type="EMBL" id="AFM28045.1"/>
    </source>
</evidence>
<dbReference type="CDD" id="cd01451">
    <property type="entry name" value="vWA_Magnesium_chelatase"/>
    <property type="match status" value="1"/>
</dbReference>
<dbReference type="InterPro" id="IPR036465">
    <property type="entry name" value="vWFA_dom_sf"/>
</dbReference>
<dbReference type="STRING" id="706587.Desti_5460"/>
<dbReference type="SMART" id="SM00327">
    <property type="entry name" value="VWA"/>
    <property type="match status" value="1"/>
</dbReference>
<dbReference type="PROSITE" id="PS50234">
    <property type="entry name" value="VWFA"/>
    <property type="match status" value="1"/>
</dbReference>
<dbReference type="KEGG" id="dti:Desti_5460"/>
<dbReference type="Gene3D" id="3.40.50.410">
    <property type="entry name" value="von Willebrand factor, type A domain"/>
    <property type="match status" value="1"/>
</dbReference>
<dbReference type="GO" id="GO:0005524">
    <property type="term" value="F:ATP binding"/>
    <property type="evidence" value="ECO:0007669"/>
    <property type="project" value="InterPro"/>
</dbReference>
<keyword evidence="5" id="KW-1185">Reference proteome</keyword>
<dbReference type="eggNOG" id="COG1240">
    <property type="taxonomic scope" value="Bacteria"/>
</dbReference>